<dbReference type="Proteomes" id="UP000266841">
    <property type="component" value="Unassembled WGS sequence"/>
</dbReference>
<accession>K0REJ0</accession>
<organism evidence="1 2">
    <name type="scientific">Thalassiosira oceanica</name>
    <name type="common">Marine diatom</name>
    <dbReference type="NCBI Taxonomy" id="159749"/>
    <lineage>
        <taxon>Eukaryota</taxon>
        <taxon>Sar</taxon>
        <taxon>Stramenopiles</taxon>
        <taxon>Ochrophyta</taxon>
        <taxon>Bacillariophyta</taxon>
        <taxon>Coscinodiscophyceae</taxon>
        <taxon>Thalassiosirophycidae</taxon>
        <taxon>Thalassiosirales</taxon>
        <taxon>Thalassiosiraceae</taxon>
        <taxon>Thalassiosira</taxon>
    </lineage>
</organism>
<reference evidence="1 2" key="1">
    <citation type="journal article" date="2012" name="Genome Biol.">
        <title>Genome and low-iron response of an oceanic diatom adapted to chronic iron limitation.</title>
        <authorList>
            <person name="Lommer M."/>
            <person name="Specht M."/>
            <person name="Roy A.S."/>
            <person name="Kraemer L."/>
            <person name="Andreson R."/>
            <person name="Gutowska M.A."/>
            <person name="Wolf J."/>
            <person name="Bergner S.V."/>
            <person name="Schilhabel M.B."/>
            <person name="Klostermeier U.C."/>
            <person name="Beiko R.G."/>
            <person name="Rosenstiel P."/>
            <person name="Hippler M."/>
            <person name="Laroche J."/>
        </authorList>
    </citation>
    <scope>NUCLEOTIDE SEQUENCE [LARGE SCALE GENOMIC DNA]</scope>
    <source>
        <strain evidence="1 2">CCMP1005</strain>
    </source>
</reference>
<dbReference type="EMBL" id="AGNL01046902">
    <property type="protein sequence ID" value="EJK47486.1"/>
    <property type="molecule type" value="Genomic_DNA"/>
</dbReference>
<evidence type="ECO:0000313" key="2">
    <source>
        <dbReference type="Proteomes" id="UP000266841"/>
    </source>
</evidence>
<comment type="caution">
    <text evidence="1">The sequence shown here is derived from an EMBL/GenBank/DDBJ whole genome shotgun (WGS) entry which is preliminary data.</text>
</comment>
<sequence length="368" mass="41944">MECVAKIHKTYQLALQDCVLAFVSDYDRLYAHRRTFVVFNEKNPTGTIDRNCGHSTLCPPSQSPADFFTKNEGNTDFEIMPQRLLGINTNPSDLMIKFPESLYGIVESGHRKVMAQTFRTRVCLRLNEAIPEGHWLFSGGMRLTRLQTEESRISLLEEALSYTLSYYAAEKFPLLHGAATDDLCPACQAYLSSSNFDTFIETVTTVKSGCTRTKTNYRHSDRCRFVNPQFHNRQVQIETLISRNSKVPTRNAGSVAEYESLDGCVGRLSSMTLRESDVAHKLFNEYKAEWQREKVTSQISNSMIPEFLDDLISNRGSEMVTWTNVFEKMFDDLVTVGKITVKCRDDALARLQKFRKKEETIIDQTAAV</sequence>
<evidence type="ECO:0000313" key="1">
    <source>
        <dbReference type="EMBL" id="EJK47486.1"/>
    </source>
</evidence>
<name>K0REJ0_THAOC</name>
<dbReference type="AlphaFoldDB" id="K0REJ0"/>
<protein>
    <submittedName>
        <fullName evidence="1">Uncharacterized protein</fullName>
    </submittedName>
</protein>
<gene>
    <name evidence="1" type="ORF">THAOC_33787</name>
</gene>
<proteinExistence type="predicted"/>
<keyword evidence="2" id="KW-1185">Reference proteome</keyword>